<feature type="transmembrane region" description="Helical" evidence="1">
    <location>
        <begin position="230"/>
        <end position="250"/>
    </location>
</feature>
<accession>S8BHV2</accession>
<dbReference type="EMBL" id="KB644415">
    <property type="protein sequence ID" value="EPS34807.1"/>
    <property type="molecule type" value="Genomic_DNA"/>
</dbReference>
<gene>
    <name evidence="2" type="ORF">PDE_09771</name>
</gene>
<dbReference type="OrthoDB" id="5363290at2759"/>
<organism evidence="2 3">
    <name type="scientific">Penicillium oxalicum (strain 114-2 / CGMCC 5302)</name>
    <name type="common">Penicillium decumbens</name>
    <dbReference type="NCBI Taxonomy" id="933388"/>
    <lineage>
        <taxon>Eukaryota</taxon>
        <taxon>Fungi</taxon>
        <taxon>Dikarya</taxon>
        <taxon>Ascomycota</taxon>
        <taxon>Pezizomycotina</taxon>
        <taxon>Eurotiomycetes</taxon>
        <taxon>Eurotiomycetidae</taxon>
        <taxon>Eurotiales</taxon>
        <taxon>Aspergillaceae</taxon>
        <taxon>Penicillium</taxon>
    </lineage>
</organism>
<dbReference type="eggNOG" id="ENOG502SARD">
    <property type="taxonomic scope" value="Eukaryota"/>
</dbReference>
<evidence type="ECO:0000313" key="2">
    <source>
        <dbReference type="EMBL" id="EPS34807.1"/>
    </source>
</evidence>
<protein>
    <recommendedName>
        <fullName evidence="4">MARVEL domain-containing protein</fullName>
    </recommendedName>
</protein>
<dbReference type="PhylomeDB" id="S8BHV2"/>
<evidence type="ECO:0000313" key="3">
    <source>
        <dbReference type="Proteomes" id="UP000019376"/>
    </source>
</evidence>
<proteinExistence type="predicted"/>
<feature type="transmembrane region" description="Helical" evidence="1">
    <location>
        <begin position="162"/>
        <end position="183"/>
    </location>
</feature>
<dbReference type="PANTHER" id="PTHR42083">
    <property type="entry name" value="MARVEL DOMAIN-CONTAINING PROTEIN"/>
    <property type="match status" value="1"/>
</dbReference>
<dbReference type="Proteomes" id="UP000019376">
    <property type="component" value="Unassembled WGS sequence"/>
</dbReference>
<evidence type="ECO:0000256" key="1">
    <source>
        <dbReference type="SAM" id="Phobius"/>
    </source>
</evidence>
<dbReference type="AlphaFoldDB" id="S8BHV2"/>
<keyword evidence="1" id="KW-0472">Membrane</keyword>
<reference evidence="2 3" key="1">
    <citation type="journal article" date="2013" name="PLoS ONE">
        <title>Genomic and secretomic analyses reveal unique features of the lignocellulolytic enzyme system of Penicillium decumbens.</title>
        <authorList>
            <person name="Liu G."/>
            <person name="Zhang L."/>
            <person name="Wei X."/>
            <person name="Zou G."/>
            <person name="Qin Y."/>
            <person name="Ma L."/>
            <person name="Li J."/>
            <person name="Zheng H."/>
            <person name="Wang S."/>
            <person name="Wang C."/>
            <person name="Xun L."/>
            <person name="Zhao G.-P."/>
            <person name="Zhou Z."/>
            <person name="Qu Y."/>
        </authorList>
    </citation>
    <scope>NUCLEOTIDE SEQUENCE [LARGE SCALE GENOMIC DNA]</scope>
    <source>
        <strain evidence="3">114-2 / CGMCC 5302</strain>
    </source>
</reference>
<feature type="transmembrane region" description="Helical" evidence="1">
    <location>
        <begin position="78"/>
        <end position="101"/>
    </location>
</feature>
<keyword evidence="1" id="KW-1133">Transmembrane helix</keyword>
<dbReference type="HOGENOM" id="CLU_096567_2_0_1"/>
<feature type="transmembrane region" description="Helical" evidence="1">
    <location>
        <begin position="121"/>
        <end position="142"/>
    </location>
</feature>
<keyword evidence="3" id="KW-1185">Reference proteome</keyword>
<dbReference type="PANTHER" id="PTHR42083:SF1">
    <property type="entry name" value="MARVEL DOMAIN-CONTAINING PROTEIN"/>
    <property type="match status" value="1"/>
</dbReference>
<sequence>MSFLVVPLLKFGVSKAKKHHDAKKQAKQGEQFQQSGNAFSYGPDAPIHMANYPSNVGPGADLHFPPPAKDSTSTRTKIMGMFMSAVRFLQLVFGLTVLGLYGRDVHHDHENGEKARARWVFALITAFLATLTAGISLGLPFLMSRMRSSSLSSARARSTTLILPRFVWEFVLCVLWLTLFGIFGKMYIGVYPVTQHSSGKQVPDGESTSSSSVVISPLGDAAKINRMRHAVWIDLVNLLMWVGTAAFVLLRWLKSRRVESGDEAMDAEKADQF</sequence>
<name>S8BHV2_PENO1</name>
<keyword evidence="1" id="KW-0812">Transmembrane</keyword>
<evidence type="ECO:0008006" key="4">
    <source>
        <dbReference type="Google" id="ProtNLM"/>
    </source>
</evidence>